<comment type="caution">
    <text evidence="1">The sequence shown here is derived from an EMBL/GenBank/DDBJ whole genome shotgun (WGS) entry which is preliminary data.</text>
</comment>
<dbReference type="EMBL" id="MARB01000004">
    <property type="protein sequence ID" value="ODJ88712.1"/>
    <property type="molecule type" value="Genomic_DNA"/>
</dbReference>
<dbReference type="OrthoDB" id="10003061at2"/>
<evidence type="ECO:0000313" key="1">
    <source>
        <dbReference type="EMBL" id="ODJ88712.1"/>
    </source>
</evidence>
<dbReference type="AlphaFoldDB" id="A0A7Z0VN24"/>
<gene>
    <name evidence="1" type="ORF">CODIS_08040</name>
</gene>
<dbReference type="RefSeq" id="WP_069121549.1">
    <property type="nucleotide sequence ID" value="NZ_MARB01000004.1"/>
</dbReference>
<proteinExistence type="predicted"/>
<protein>
    <submittedName>
        <fullName evidence="1">Uncharacterized protein</fullName>
    </submittedName>
</protein>
<name>A0A7Z0VN24_9GAMM</name>
<keyword evidence="2" id="KW-1185">Reference proteome</keyword>
<accession>A0A7Z0VN24</accession>
<evidence type="ECO:0000313" key="2">
    <source>
        <dbReference type="Proteomes" id="UP000094769"/>
    </source>
</evidence>
<organism evidence="1 2">
    <name type="scientific">Candidatus Thiodiazotropha endolucinida</name>
    <dbReference type="NCBI Taxonomy" id="1655433"/>
    <lineage>
        <taxon>Bacteria</taxon>
        <taxon>Pseudomonadati</taxon>
        <taxon>Pseudomonadota</taxon>
        <taxon>Gammaproteobacteria</taxon>
        <taxon>Chromatiales</taxon>
        <taxon>Sedimenticolaceae</taxon>
        <taxon>Candidatus Thiodiazotropha</taxon>
    </lineage>
</organism>
<reference evidence="1 2" key="1">
    <citation type="submission" date="2016-06" db="EMBL/GenBank/DDBJ databases">
        <title>Genome sequence of endosymbiont of Candidatus Endolucinida thiodiazotropha.</title>
        <authorList>
            <person name="Poehlein A."/>
            <person name="Koenig S."/>
            <person name="Heiden S.E."/>
            <person name="Thuermer A."/>
            <person name="Voget S."/>
            <person name="Daniel R."/>
            <person name="Markert S."/>
            <person name="Gros O."/>
            <person name="Schweder T."/>
        </authorList>
    </citation>
    <scope>NUCLEOTIDE SEQUENCE [LARGE SCALE GENOMIC DNA]</scope>
    <source>
        <strain evidence="1 2">COS</strain>
    </source>
</reference>
<sequence>MRWNCKRFFKAQFVASGFFLVFGLVLASGWSKPVCAADFEPLDEIALMSMIEHLKVMQQLAPQLRIQLRSVRMNMKFDVREIHNIERSIGKAQTDIERLIAMHETNRVNAIRAHFLVDDLRRKASALDQGLSHVTQRIIKKYGVSEENELQNIEINEEDSQLLSLLQDYSQLLDQSLQLVSGASREESPQATE</sequence>
<dbReference type="Proteomes" id="UP000094769">
    <property type="component" value="Unassembled WGS sequence"/>
</dbReference>